<name>A0A317EW98_9SPHI</name>
<evidence type="ECO:0000256" key="2">
    <source>
        <dbReference type="ARBA" id="ARBA00022475"/>
    </source>
</evidence>
<dbReference type="OrthoDB" id="9178203at2"/>
<evidence type="ECO:0000313" key="11">
    <source>
        <dbReference type="Proteomes" id="UP000245391"/>
    </source>
</evidence>
<evidence type="ECO:0000313" key="10">
    <source>
        <dbReference type="EMBL" id="PWS30815.1"/>
    </source>
</evidence>
<feature type="transmembrane region" description="Helical" evidence="8">
    <location>
        <begin position="165"/>
        <end position="192"/>
    </location>
</feature>
<accession>A0A317EW98</accession>
<keyword evidence="7 8" id="KW-0472">Membrane</keyword>
<dbReference type="AlphaFoldDB" id="A0A317EW98"/>
<dbReference type="Pfam" id="PF13231">
    <property type="entry name" value="PMT_2"/>
    <property type="match status" value="1"/>
</dbReference>
<keyword evidence="4 10" id="KW-0808">Transferase</keyword>
<comment type="subcellular location">
    <subcellularLocation>
        <location evidence="1">Cell membrane</location>
        <topology evidence="1">Multi-pass membrane protein</topology>
    </subcellularLocation>
</comment>
<feature type="transmembrane region" description="Helical" evidence="8">
    <location>
        <begin position="76"/>
        <end position="99"/>
    </location>
</feature>
<feature type="transmembrane region" description="Helical" evidence="8">
    <location>
        <begin position="408"/>
        <end position="429"/>
    </location>
</feature>
<organism evidence="10 11">
    <name type="scientific">Pedobacter paludis</name>
    <dbReference type="NCBI Taxonomy" id="2203212"/>
    <lineage>
        <taxon>Bacteria</taxon>
        <taxon>Pseudomonadati</taxon>
        <taxon>Bacteroidota</taxon>
        <taxon>Sphingobacteriia</taxon>
        <taxon>Sphingobacteriales</taxon>
        <taxon>Sphingobacteriaceae</taxon>
        <taxon>Pedobacter</taxon>
    </lineage>
</organism>
<dbReference type="GO" id="GO:0005886">
    <property type="term" value="C:plasma membrane"/>
    <property type="evidence" value="ECO:0007669"/>
    <property type="project" value="UniProtKB-SubCell"/>
</dbReference>
<keyword evidence="3" id="KW-0328">Glycosyltransferase</keyword>
<dbReference type="GO" id="GO:0010041">
    <property type="term" value="P:response to iron(III) ion"/>
    <property type="evidence" value="ECO:0007669"/>
    <property type="project" value="TreeGrafter"/>
</dbReference>
<evidence type="ECO:0000256" key="1">
    <source>
        <dbReference type="ARBA" id="ARBA00004651"/>
    </source>
</evidence>
<comment type="caution">
    <text evidence="10">The sequence shown here is derived from an EMBL/GenBank/DDBJ whole genome shotgun (WGS) entry which is preliminary data.</text>
</comment>
<evidence type="ECO:0000256" key="3">
    <source>
        <dbReference type="ARBA" id="ARBA00022676"/>
    </source>
</evidence>
<feature type="transmembrane region" description="Helical" evidence="8">
    <location>
        <begin position="384"/>
        <end position="401"/>
    </location>
</feature>
<evidence type="ECO:0000256" key="5">
    <source>
        <dbReference type="ARBA" id="ARBA00022692"/>
    </source>
</evidence>
<feature type="transmembrane region" description="Helical" evidence="8">
    <location>
        <begin position="269"/>
        <end position="293"/>
    </location>
</feature>
<evidence type="ECO:0000259" key="9">
    <source>
        <dbReference type="Pfam" id="PF13231"/>
    </source>
</evidence>
<feature type="transmembrane region" description="Helical" evidence="8">
    <location>
        <begin position="111"/>
        <end position="130"/>
    </location>
</feature>
<dbReference type="RefSeq" id="WP_109930765.1">
    <property type="nucleotide sequence ID" value="NZ_QGNY01000005.1"/>
</dbReference>
<dbReference type="InterPro" id="IPR038731">
    <property type="entry name" value="RgtA/B/C-like"/>
</dbReference>
<dbReference type="GO" id="GO:0009103">
    <property type="term" value="P:lipopolysaccharide biosynthetic process"/>
    <property type="evidence" value="ECO:0007669"/>
    <property type="project" value="UniProtKB-ARBA"/>
</dbReference>
<dbReference type="Proteomes" id="UP000245391">
    <property type="component" value="Unassembled WGS sequence"/>
</dbReference>
<feature type="transmembrane region" description="Helical" evidence="8">
    <location>
        <begin position="357"/>
        <end position="378"/>
    </location>
</feature>
<feature type="domain" description="Glycosyltransferase RgtA/B/C/D-like" evidence="9">
    <location>
        <begin position="61"/>
        <end position="220"/>
    </location>
</feature>
<dbReference type="InterPro" id="IPR050297">
    <property type="entry name" value="LipidA_mod_glycosyltrf_83"/>
</dbReference>
<protein>
    <submittedName>
        <fullName evidence="10">Glycosyl transferase</fullName>
    </submittedName>
</protein>
<dbReference type="GO" id="GO:0016763">
    <property type="term" value="F:pentosyltransferase activity"/>
    <property type="evidence" value="ECO:0007669"/>
    <property type="project" value="TreeGrafter"/>
</dbReference>
<evidence type="ECO:0000256" key="8">
    <source>
        <dbReference type="SAM" id="Phobius"/>
    </source>
</evidence>
<gene>
    <name evidence="10" type="ORF">DF947_14475</name>
</gene>
<dbReference type="PANTHER" id="PTHR33908:SF3">
    <property type="entry name" value="UNDECAPRENYL PHOSPHATE-ALPHA-4-AMINO-4-DEOXY-L-ARABINOSE ARABINOSYL TRANSFERASE"/>
    <property type="match status" value="1"/>
</dbReference>
<keyword evidence="2" id="KW-1003">Cell membrane</keyword>
<evidence type="ECO:0000256" key="4">
    <source>
        <dbReference type="ARBA" id="ARBA00022679"/>
    </source>
</evidence>
<feature type="transmembrane region" description="Helical" evidence="8">
    <location>
        <begin position="7"/>
        <end position="28"/>
    </location>
</feature>
<reference evidence="11" key="1">
    <citation type="submission" date="2018-05" db="EMBL/GenBank/DDBJ databases">
        <title>Pedobacter paludis sp. nov., isolated from wetland soil.</title>
        <authorList>
            <person name="Zhang Y."/>
        </authorList>
    </citation>
    <scope>NUCLEOTIDE SEQUENCE [LARGE SCALE GENOMIC DNA]</scope>
    <source>
        <strain evidence="11">R-8</strain>
    </source>
</reference>
<feature type="transmembrane region" description="Helical" evidence="8">
    <location>
        <begin position="204"/>
        <end position="223"/>
    </location>
</feature>
<keyword evidence="5 8" id="KW-0812">Transmembrane</keyword>
<proteinExistence type="predicted"/>
<keyword evidence="6 8" id="KW-1133">Transmembrane helix</keyword>
<evidence type="ECO:0000256" key="6">
    <source>
        <dbReference type="ARBA" id="ARBA00022989"/>
    </source>
</evidence>
<feature type="transmembrane region" description="Helical" evidence="8">
    <location>
        <begin position="305"/>
        <end position="322"/>
    </location>
</feature>
<dbReference type="EMBL" id="QGNY01000005">
    <property type="protein sequence ID" value="PWS30815.1"/>
    <property type="molecule type" value="Genomic_DNA"/>
</dbReference>
<evidence type="ECO:0000256" key="7">
    <source>
        <dbReference type="ARBA" id="ARBA00023136"/>
    </source>
</evidence>
<feature type="transmembrane region" description="Helical" evidence="8">
    <location>
        <begin position="328"/>
        <end position="345"/>
    </location>
</feature>
<sequence length="546" mass="63291">MNLKDQLLYKILLVLIVAVSALALFGGIMEPDSALYASIAKNMVLRNDYINIYVRGADWLDKPHLTFWFAAMSFKLFGVTAFAYKLPSFLFGLLGACYIYKLAKDIYNKEIGLISSLIFLSSLHVLISTFDVRAEVYITTFTFAAIYHYYKAHQGSFWHIVAGSLFAACAIMIKGIFVLIPVFGGFIIYWLSTNQWKQLLKPKWWLAIVLIFIFIIPELYTLYVQFDLHPEKIVFGKTHVSGLKFFFWDSQFGRFFNNGPIKGKGDISFFLHTTLWAFLPWSILFYTAVFNLFKRENRINLPSESIFIWVSAAITFLLFSLSKFQLPHYILIILPQFAIITAIYIQKLKDRSLKIFITIQNVLAILVILILSSIAVFFKFDYNYIALVILVGLLIISFIFFKGLSTRILLARSIFISIGMMIFLSGFFYPSVLKYEAGMEAGNWLKKNYPKAKASVLMYPDTYSFDFYANGEPKYFWSYEELTKVKNKEDLIIYTPEAELARLQTEYHTEVLKSFEYYHITKLTGKFINAKTRPQVLEHFYLVKIH</sequence>
<dbReference type="PANTHER" id="PTHR33908">
    <property type="entry name" value="MANNOSYLTRANSFERASE YKCB-RELATED"/>
    <property type="match status" value="1"/>
</dbReference>
<keyword evidence="11" id="KW-1185">Reference proteome</keyword>